<protein>
    <submittedName>
        <fullName evidence="2">Uncharacterized protein</fullName>
    </submittedName>
</protein>
<sequence>MACHVAQRARPEIPEPAPVPGRVGGIVGTLFGRAYEQIPVQRGRDGNSPPGLGQSLRPDGAVRPAVGFVDIPDDT</sequence>
<evidence type="ECO:0000313" key="2">
    <source>
        <dbReference type="EMBL" id="MPM62319.1"/>
    </source>
</evidence>
<organism evidence="2">
    <name type="scientific">bioreactor metagenome</name>
    <dbReference type="NCBI Taxonomy" id="1076179"/>
    <lineage>
        <taxon>unclassified sequences</taxon>
        <taxon>metagenomes</taxon>
        <taxon>ecological metagenomes</taxon>
    </lineage>
</organism>
<proteinExistence type="predicted"/>
<dbReference type="EMBL" id="VSSQ01018805">
    <property type="protein sequence ID" value="MPM62319.1"/>
    <property type="molecule type" value="Genomic_DNA"/>
</dbReference>
<comment type="caution">
    <text evidence="2">The sequence shown here is derived from an EMBL/GenBank/DDBJ whole genome shotgun (WGS) entry which is preliminary data.</text>
</comment>
<name>A0A645BA18_9ZZZZ</name>
<feature type="region of interest" description="Disordered" evidence="1">
    <location>
        <begin position="40"/>
        <end position="75"/>
    </location>
</feature>
<reference evidence="2" key="1">
    <citation type="submission" date="2019-08" db="EMBL/GenBank/DDBJ databases">
        <authorList>
            <person name="Kucharzyk K."/>
            <person name="Murdoch R.W."/>
            <person name="Higgins S."/>
            <person name="Loffler F."/>
        </authorList>
    </citation>
    <scope>NUCLEOTIDE SEQUENCE</scope>
</reference>
<evidence type="ECO:0000256" key="1">
    <source>
        <dbReference type="SAM" id="MobiDB-lite"/>
    </source>
</evidence>
<feature type="region of interest" description="Disordered" evidence="1">
    <location>
        <begin position="1"/>
        <end position="20"/>
    </location>
</feature>
<dbReference type="AlphaFoldDB" id="A0A645BA18"/>
<gene>
    <name evidence="2" type="ORF">SDC9_109185</name>
</gene>
<accession>A0A645BA18</accession>